<dbReference type="AlphaFoldDB" id="A0A1N6Y2K3"/>
<reference evidence="4 5" key="1">
    <citation type="submission" date="2020-08" db="EMBL/GenBank/DDBJ databases">
        <title>Genomic Encyclopedia of Type Strains, Phase IV (KMG-V): Genome sequencing to study the core and pangenomes of soil and plant-associated prokaryotes.</title>
        <authorList>
            <person name="Whitman W."/>
        </authorList>
    </citation>
    <scope>NUCLEOTIDE SEQUENCE [LARGE SCALE GENOMIC DNA]</scope>
    <source>
        <strain evidence="2 4">ANJLi2</strain>
        <strain evidence="3 5">MP601</strain>
    </source>
</reference>
<evidence type="ECO:0000313" key="2">
    <source>
        <dbReference type="EMBL" id="MBB6109594.1"/>
    </source>
</evidence>
<organism evidence="3 5">
    <name type="scientific">Mucilaginibacter lappiensis</name>
    <dbReference type="NCBI Taxonomy" id="354630"/>
    <lineage>
        <taxon>Bacteria</taxon>
        <taxon>Pseudomonadati</taxon>
        <taxon>Bacteroidota</taxon>
        <taxon>Sphingobacteriia</taxon>
        <taxon>Sphingobacteriales</taxon>
        <taxon>Sphingobacteriaceae</taxon>
        <taxon>Mucilaginibacter</taxon>
    </lineage>
</organism>
<evidence type="ECO:0000313" key="3">
    <source>
        <dbReference type="EMBL" id="MBB6128898.1"/>
    </source>
</evidence>
<evidence type="ECO:0000313" key="4">
    <source>
        <dbReference type="Proteomes" id="UP000541583"/>
    </source>
</evidence>
<dbReference type="EMBL" id="JACHCA010000007">
    <property type="protein sequence ID" value="MBB6128898.1"/>
    <property type="molecule type" value="Genomic_DNA"/>
</dbReference>
<proteinExistence type="predicted"/>
<dbReference type="Proteomes" id="UP000548326">
    <property type="component" value="Unassembled WGS sequence"/>
</dbReference>
<dbReference type="Proteomes" id="UP000541583">
    <property type="component" value="Unassembled WGS sequence"/>
</dbReference>
<keyword evidence="4" id="KW-1185">Reference proteome</keyword>
<feature type="chain" id="PRO_5044563103" evidence="1">
    <location>
        <begin position="33"/>
        <end position="83"/>
    </location>
</feature>
<dbReference type="OrthoDB" id="797788at2"/>
<evidence type="ECO:0000256" key="1">
    <source>
        <dbReference type="SAM" id="SignalP"/>
    </source>
</evidence>
<dbReference type="STRING" id="354630.SAMN05421821_10510"/>
<dbReference type="RefSeq" id="WP_076373391.1">
    <property type="nucleotide sequence ID" value="NZ_FTMG01000005.1"/>
</dbReference>
<evidence type="ECO:0000313" key="5">
    <source>
        <dbReference type="Proteomes" id="UP000548326"/>
    </source>
</evidence>
<comment type="caution">
    <text evidence="3">The sequence shown here is derived from an EMBL/GenBank/DDBJ whole genome shotgun (WGS) entry which is preliminary data.</text>
</comment>
<feature type="signal peptide" evidence="1">
    <location>
        <begin position="1"/>
        <end position="32"/>
    </location>
</feature>
<gene>
    <name evidence="3" type="ORF">HDF22_003021</name>
    <name evidence="2" type="ORF">HDF23_002343</name>
</gene>
<accession>A0A1N6Y2K3</accession>
<sequence length="83" mass="9030">MKTDLYTKIVLTIIAVALTVNLLKGSATTAQADGKHYVSVPLNPDGSLNVTIKNTQDVMKVSISDIDPYAFRNVTPLEVKVRN</sequence>
<protein>
    <submittedName>
        <fullName evidence="3">Uncharacterized protein</fullName>
    </submittedName>
</protein>
<dbReference type="EMBL" id="JACHCB010000005">
    <property type="protein sequence ID" value="MBB6109594.1"/>
    <property type="molecule type" value="Genomic_DNA"/>
</dbReference>
<keyword evidence="1" id="KW-0732">Signal</keyword>
<name>A0A1N6Y2K3_9SPHI</name>